<dbReference type="AlphaFoldDB" id="A0A211ZT79"/>
<keyword evidence="3" id="KW-1185">Reference proteome</keyword>
<dbReference type="PANTHER" id="PTHR43162:SF1">
    <property type="entry name" value="PRESTALK A DIFFERENTIATION PROTEIN A"/>
    <property type="match status" value="1"/>
</dbReference>
<sequence length="288" mass="29702">MFVIIGATGRIGGAAARELRRRGRAVRAVVRDPGKAAALAEAGCEIAVADIADTEALAAALSGAEGALVIAPLNPSRGDAAAETRSLIDNLAKALELARPTRTVAISDYGAQHPSGTGITVLFHDLEQRLGGLPGVTFLRSAEHMQNWVRSLGAAMATGVLASLHHPLDKRFPTVSAPDVGLIAADLLDAAEAPPRIVHAEGPQRYTAMDVAAALSGPLGRPVQAVALPRGQWDQALGAGGLGDGYARLITELYDAHNAGRIEVEGGEIRRGTTPLAEVLAALVRRAG</sequence>
<organism evidence="2 3">
    <name type="scientific">Inquilinus limosus</name>
    <dbReference type="NCBI Taxonomy" id="171674"/>
    <lineage>
        <taxon>Bacteria</taxon>
        <taxon>Pseudomonadati</taxon>
        <taxon>Pseudomonadota</taxon>
        <taxon>Alphaproteobacteria</taxon>
        <taxon>Rhodospirillales</taxon>
        <taxon>Rhodospirillaceae</taxon>
        <taxon>Inquilinus</taxon>
    </lineage>
</organism>
<dbReference type="InterPro" id="IPR016040">
    <property type="entry name" value="NAD(P)-bd_dom"/>
</dbReference>
<dbReference type="EMBL" id="NHON01000005">
    <property type="protein sequence ID" value="OWJ68429.1"/>
    <property type="molecule type" value="Genomic_DNA"/>
</dbReference>
<dbReference type="InterPro" id="IPR051604">
    <property type="entry name" value="Ergot_Alk_Oxidoreductase"/>
</dbReference>
<evidence type="ECO:0000313" key="2">
    <source>
        <dbReference type="EMBL" id="OWJ68429.1"/>
    </source>
</evidence>
<evidence type="ECO:0000313" key="3">
    <source>
        <dbReference type="Proteomes" id="UP000196655"/>
    </source>
</evidence>
<name>A0A211ZT79_9PROT</name>
<dbReference type="RefSeq" id="WP_088149847.1">
    <property type="nucleotide sequence ID" value="NZ_NHON01000005.1"/>
</dbReference>
<dbReference type="OrthoDB" id="7352262at2"/>
<proteinExistence type="predicted"/>
<reference evidence="3" key="1">
    <citation type="submission" date="2017-05" db="EMBL/GenBank/DDBJ databases">
        <authorList>
            <person name="Macchi M."/>
            <person name="Festa S."/>
            <person name="Coppotelli B.M."/>
            <person name="Morelli I.S."/>
        </authorList>
    </citation>
    <scope>NUCLEOTIDE SEQUENCE [LARGE SCALE GENOMIC DNA]</scope>
    <source>
        <strain evidence="3">I</strain>
    </source>
</reference>
<dbReference type="InterPro" id="IPR036291">
    <property type="entry name" value="NAD(P)-bd_dom_sf"/>
</dbReference>
<feature type="domain" description="NAD(P)-binding" evidence="1">
    <location>
        <begin position="6"/>
        <end position="114"/>
    </location>
</feature>
<evidence type="ECO:0000259" key="1">
    <source>
        <dbReference type="Pfam" id="PF13460"/>
    </source>
</evidence>
<dbReference type="STRING" id="1122125.GCA_000423185_03906"/>
<protein>
    <submittedName>
        <fullName evidence="2">NmrA family transcriptional regulator</fullName>
    </submittedName>
</protein>
<dbReference type="Gene3D" id="3.40.50.720">
    <property type="entry name" value="NAD(P)-binding Rossmann-like Domain"/>
    <property type="match status" value="1"/>
</dbReference>
<comment type="caution">
    <text evidence="2">The sequence shown here is derived from an EMBL/GenBank/DDBJ whole genome shotgun (WGS) entry which is preliminary data.</text>
</comment>
<accession>A0A211ZT79</accession>
<gene>
    <name evidence="2" type="ORF">BWR60_04705</name>
</gene>
<dbReference type="SUPFAM" id="SSF51735">
    <property type="entry name" value="NAD(P)-binding Rossmann-fold domains"/>
    <property type="match status" value="1"/>
</dbReference>
<dbReference type="Gene3D" id="3.90.25.10">
    <property type="entry name" value="UDP-galactose 4-epimerase, domain 1"/>
    <property type="match status" value="1"/>
</dbReference>
<dbReference type="PANTHER" id="PTHR43162">
    <property type="match status" value="1"/>
</dbReference>
<dbReference type="Pfam" id="PF13460">
    <property type="entry name" value="NAD_binding_10"/>
    <property type="match status" value="1"/>
</dbReference>
<dbReference type="Proteomes" id="UP000196655">
    <property type="component" value="Unassembled WGS sequence"/>
</dbReference>